<dbReference type="EMBL" id="JAPDPI010000012">
    <property type="protein sequence ID" value="MCW3805493.1"/>
    <property type="molecule type" value="Genomic_DNA"/>
</dbReference>
<dbReference type="RefSeq" id="WP_301198864.1">
    <property type="nucleotide sequence ID" value="NZ_JAPDPI010000012.1"/>
</dbReference>
<dbReference type="InterPro" id="IPR056798">
    <property type="entry name" value="ADH_Fe_C"/>
</dbReference>
<evidence type="ECO:0000259" key="4">
    <source>
        <dbReference type="Pfam" id="PF25137"/>
    </source>
</evidence>
<dbReference type="PANTHER" id="PTHR43633:SF1">
    <property type="entry name" value="ALCOHOL DEHYDROGENASE YQHD"/>
    <property type="match status" value="1"/>
</dbReference>
<comment type="caution">
    <text evidence="5">The sequence shown here is derived from an EMBL/GenBank/DDBJ whole genome shotgun (WGS) entry which is preliminary data.</text>
</comment>
<evidence type="ECO:0000256" key="1">
    <source>
        <dbReference type="ARBA" id="ARBA00007358"/>
    </source>
</evidence>
<reference evidence="5" key="1">
    <citation type="submission" date="2022-10" db="EMBL/GenBank/DDBJ databases">
        <authorList>
            <person name="Yu W.X."/>
        </authorList>
    </citation>
    <scope>NUCLEOTIDE SEQUENCE</scope>
    <source>
        <strain evidence="5">D04</strain>
    </source>
</reference>
<dbReference type="CDD" id="cd08187">
    <property type="entry name" value="BDH"/>
    <property type="match status" value="1"/>
</dbReference>
<keyword evidence="2" id="KW-0560">Oxidoreductase</keyword>
<dbReference type="GO" id="GO:1990362">
    <property type="term" value="F:butanol dehydrogenase (NAD+) activity"/>
    <property type="evidence" value="ECO:0007669"/>
    <property type="project" value="InterPro"/>
</dbReference>
<dbReference type="AlphaFoldDB" id="A0AAE3SJK6"/>
<comment type="similarity">
    <text evidence="1">Belongs to the iron-containing alcohol dehydrogenase family.</text>
</comment>
<evidence type="ECO:0000313" key="5">
    <source>
        <dbReference type="EMBL" id="MCW3805493.1"/>
    </source>
</evidence>
<dbReference type="SUPFAM" id="SSF56796">
    <property type="entry name" value="Dehydroquinate synthase-like"/>
    <property type="match status" value="1"/>
</dbReference>
<name>A0AAE3SJK6_9BACT</name>
<evidence type="ECO:0000259" key="3">
    <source>
        <dbReference type="Pfam" id="PF00465"/>
    </source>
</evidence>
<gene>
    <name evidence="5" type="ORF">OM074_07620</name>
</gene>
<dbReference type="GO" id="GO:1990002">
    <property type="term" value="F:methylglyoxal reductase (NADPH) (acetol producing) activity"/>
    <property type="evidence" value="ECO:0007669"/>
    <property type="project" value="TreeGrafter"/>
</dbReference>
<protein>
    <submittedName>
        <fullName evidence="5">Iron-containing alcohol dehydrogenase</fullName>
    </submittedName>
</protein>
<dbReference type="FunFam" id="3.40.50.1970:FF:000003">
    <property type="entry name" value="Alcohol dehydrogenase, iron-containing"/>
    <property type="match status" value="1"/>
</dbReference>
<dbReference type="Pfam" id="PF00465">
    <property type="entry name" value="Fe-ADH"/>
    <property type="match status" value="1"/>
</dbReference>
<accession>A0AAE3SJK6</accession>
<proteinExistence type="inferred from homology"/>
<dbReference type="GO" id="GO:0008106">
    <property type="term" value="F:alcohol dehydrogenase (NADP+) activity"/>
    <property type="evidence" value="ECO:0007669"/>
    <property type="project" value="TreeGrafter"/>
</dbReference>
<keyword evidence="6" id="KW-1185">Reference proteome</keyword>
<dbReference type="PANTHER" id="PTHR43633">
    <property type="entry name" value="ALCOHOL DEHYDROGENASE YQHD"/>
    <property type="match status" value="1"/>
</dbReference>
<dbReference type="Pfam" id="PF25137">
    <property type="entry name" value="ADH_Fe_C"/>
    <property type="match status" value="1"/>
</dbReference>
<dbReference type="Gene3D" id="3.40.50.1970">
    <property type="match status" value="1"/>
</dbReference>
<dbReference type="GO" id="GO:0005829">
    <property type="term" value="C:cytosol"/>
    <property type="evidence" value="ECO:0007669"/>
    <property type="project" value="TreeGrafter"/>
</dbReference>
<dbReference type="Gene3D" id="1.20.1090.10">
    <property type="entry name" value="Dehydroquinate synthase-like - alpha domain"/>
    <property type="match status" value="1"/>
</dbReference>
<feature type="domain" description="Fe-containing alcohol dehydrogenase-like C-terminal" evidence="4">
    <location>
        <begin position="192"/>
        <end position="393"/>
    </location>
</feature>
<organism evidence="5 6">
    <name type="scientific">Plebeiibacterium marinum</name>
    <dbReference type="NCBI Taxonomy" id="2992111"/>
    <lineage>
        <taxon>Bacteria</taxon>
        <taxon>Pseudomonadati</taxon>
        <taxon>Bacteroidota</taxon>
        <taxon>Bacteroidia</taxon>
        <taxon>Marinilabiliales</taxon>
        <taxon>Marinilabiliaceae</taxon>
        <taxon>Plebeiibacterium</taxon>
    </lineage>
</organism>
<dbReference type="InterPro" id="IPR044731">
    <property type="entry name" value="BDH-like"/>
</dbReference>
<sequence length="394" mass="42574">MENFNFYVPTTVHFGKGQIENLASSIKQFGGSKVMLAYGGGSIKKNGIYDTVTSELKKADIPFVDCDGIKPNPPVADVRKGIQIYRDNSCDFILAVGGGSTIDAAKAMAAGVCYDGDVMDLMADGKGEITAAAPLASVLTMAGTGSELDLGGVITGEVNHKKHTIMHPLLYPKFSILDPTFSFSVPEKHSMAGSFDALDHLLECYFIAGSESTDVQNMMNEGLMRSIIKNAPKVLANPEDYDARANIMWASSMALASFQFAVGKKGSNWPMHAMGHELSSLYDMTHGVTLALIAPSYLAYTLEKAPEYTWLFANFARNVFGVVQGDDALAAKEGIAKVKEFADTINMPKNLKEAGVEEGKLEYLAEKATEWGNIGALCPIEKEDALEIYKRAFL</sequence>
<feature type="domain" description="Alcohol dehydrogenase iron-type/glycerol dehydrogenase GldA" evidence="3">
    <location>
        <begin position="9"/>
        <end position="179"/>
    </location>
</feature>
<evidence type="ECO:0000256" key="2">
    <source>
        <dbReference type="ARBA" id="ARBA00023002"/>
    </source>
</evidence>
<evidence type="ECO:0000313" key="6">
    <source>
        <dbReference type="Proteomes" id="UP001207408"/>
    </source>
</evidence>
<dbReference type="Proteomes" id="UP001207408">
    <property type="component" value="Unassembled WGS sequence"/>
</dbReference>
<dbReference type="GO" id="GO:0046872">
    <property type="term" value="F:metal ion binding"/>
    <property type="evidence" value="ECO:0007669"/>
    <property type="project" value="InterPro"/>
</dbReference>
<dbReference type="InterPro" id="IPR001670">
    <property type="entry name" value="ADH_Fe/GldA"/>
</dbReference>